<proteinExistence type="predicted"/>
<feature type="region of interest" description="Disordered" evidence="1">
    <location>
        <begin position="56"/>
        <end position="77"/>
    </location>
</feature>
<dbReference type="EMBL" id="CP045904">
    <property type="protein sequence ID" value="QQP36336.1"/>
    <property type="molecule type" value="Genomic_DNA"/>
</dbReference>
<keyword evidence="3" id="KW-1185">Reference proteome</keyword>
<organism evidence="2 3">
    <name type="scientific">Caligus rogercresseyi</name>
    <name type="common">Sea louse</name>
    <dbReference type="NCBI Taxonomy" id="217165"/>
    <lineage>
        <taxon>Eukaryota</taxon>
        <taxon>Metazoa</taxon>
        <taxon>Ecdysozoa</taxon>
        <taxon>Arthropoda</taxon>
        <taxon>Crustacea</taxon>
        <taxon>Multicrustacea</taxon>
        <taxon>Hexanauplia</taxon>
        <taxon>Copepoda</taxon>
        <taxon>Siphonostomatoida</taxon>
        <taxon>Caligidae</taxon>
        <taxon>Caligus</taxon>
    </lineage>
</organism>
<dbReference type="Proteomes" id="UP000595437">
    <property type="component" value="Chromosome 15"/>
</dbReference>
<evidence type="ECO:0000313" key="2">
    <source>
        <dbReference type="EMBL" id="QQP36336.1"/>
    </source>
</evidence>
<evidence type="ECO:0000256" key="1">
    <source>
        <dbReference type="SAM" id="MobiDB-lite"/>
    </source>
</evidence>
<gene>
    <name evidence="2" type="ORF">FKW44_021402</name>
</gene>
<feature type="region of interest" description="Disordered" evidence="1">
    <location>
        <begin position="1"/>
        <end position="37"/>
    </location>
</feature>
<dbReference type="OrthoDB" id="21123at2759"/>
<protein>
    <submittedName>
        <fullName evidence="2">Uncharacterized protein</fullName>
    </submittedName>
</protein>
<dbReference type="AlphaFoldDB" id="A0A7T8GRT0"/>
<sequence>MMENASWRDDRRKQNVQRSKENDKKADKDYDEHFNPDFIRKQLSKAAESGSVAKRLNANRHHVQKGAHIMDSNFARK</sequence>
<name>A0A7T8GRT0_CALRO</name>
<evidence type="ECO:0000313" key="3">
    <source>
        <dbReference type="Proteomes" id="UP000595437"/>
    </source>
</evidence>
<reference evidence="3" key="1">
    <citation type="submission" date="2021-01" db="EMBL/GenBank/DDBJ databases">
        <title>Caligus Genome Assembly.</title>
        <authorList>
            <person name="Gallardo-Escarate C."/>
        </authorList>
    </citation>
    <scope>NUCLEOTIDE SEQUENCE [LARGE SCALE GENOMIC DNA]</scope>
</reference>
<accession>A0A7T8GRT0</accession>